<accession>A0A223CXQ8</accession>
<reference evidence="1 2" key="1">
    <citation type="journal article" date="2015" name="Int. J. Syst. Evol. Microbiol.">
        <title>Tumebacillus algifaecis sp. nov., isolated from decomposing algal scum.</title>
        <authorList>
            <person name="Wu Y.F."/>
            <person name="Zhang B."/>
            <person name="Xing P."/>
            <person name="Wu Q.L."/>
            <person name="Liu S.J."/>
        </authorList>
    </citation>
    <scope>NUCLEOTIDE SEQUENCE [LARGE SCALE GENOMIC DNA]</scope>
    <source>
        <strain evidence="1 2">THMBR28</strain>
    </source>
</reference>
<dbReference type="OrthoDB" id="9825617at2"/>
<gene>
    <name evidence="1" type="ORF">CIG75_03165</name>
</gene>
<dbReference type="Proteomes" id="UP000214688">
    <property type="component" value="Chromosome"/>
</dbReference>
<name>A0A223CXQ8_9BACL</name>
<dbReference type="AlphaFoldDB" id="A0A223CXQ8"/>
<keyword evidence="2" id="KW-1185">Reference proteome</keyword>
<evidence type="ECO:0000313" key="2">
    <source>
        <dbReference type="Proteomes" id="UP000214688"/>
    </source>
</evidence>
<organism evidence="1 2">
    <name type="scientific">Tumebacillus algifaecis</name>
    <dbReference type="NCBI Taxonomy" id="1214604"/>
    <lineage>
        <taxon>Bacteria</taxon>
        <taxon>Bacillati</taxon>
        <taxon>Bacillota</taxon>
        <taxon>Bacilli</taxon>
        <taxon>Bacillales</taxon>
        <taxon>Alicyclobacillaceae</taxon>
        <taxon>Tumebacillus</taxon>
    </lineage>
</organism>
<protein>
    <submittedName>
        <fullName evidence="1">Uncharacterized protein</fullName>
    </submittedName>
</protein>
<evidence type="ECO:0000313" key="1">
    <source>
        <dbReference type="EMBL" id="ASS74082.1"/>
    </source>
</evidence>
<proteinExistence type="predicted"/>
<dbReference type="EMBL" id="CP022657">
    <property type="protein sequence ID" value="ASS74082.1"/>
    <property type="molecule type" value="Genomic_DNA"/>
</dbReference>
<sequence length="190" mass="20946">MKLEENKEKLAIGDVTIQMYKVDGTILQEQELRNLIVKSASVLMARRMAPSDNAATYNGTFQNHVANGFQYLALGKGVGTGNLQAPQAENPDLAGLRDEVYRKKISSWRFLNSDGTASTAPTNILELTTEITEAEAIPDGQNNVPLTEMGLFGGDATDSKGTGFLFNHKVFPVWNKPNDARLRIIWKITF</sequence>
<dbReference type="KEGG" id="tab:CIG75_03165"/>
<dbReference type="RefSeq" id="WP_094235341.1">
    <property type="nucleotide sequence ID" value="NZ_CP022657.1"/>
</dbReference>